<feature type="signal peptide" evidence="9">
    <location>
        <begin position="1"/>
        <end position="16"/>
    </location>
</feature>
<dbReference type="CDD" id="cd22209">
    <property type="entry name" value="EMC10"/>
    <property type="match status" value="1"/>
</dbReference>
<comment type="similarity">
    <text evidence="2">Belongs to the EMC10 family.</text>
</comment>
<comment type="subcellular location">
    <subcellularLocation>
        <location evidence="1">Endoplasmic reticulum membrane</location>
        <topology evidence="1">Single-pass type I membrane protein</topology>
    </subcellularLocation>
</comment>
<dbReference type="GeneID" id="108563584"/>
<feature type="chain" id="PRO_5045625955" description="ER membrane protein complex subunit 10" evidence="9">
    <location>
        <begin position="17"/>
        <end position="226"/>
    </location>
</feature>
<protein>
    <recommendedName>
        <fullName evidence="3">ER membrane protein complex subunit 10</fullName>
    </recommendedName>
</protein>
<dbReference type="PANTHER" id="PTHR21397:SF4">
    <property type="entry name" value="ER MEMBRANE PROTEIN COMPLEX SUBUNIT 10"/>
    <property type="match status" value="1"/>
</dbReference>
<keyword evidence="5 9" id="KW-0732">Signal</keyword>
<name>A0ABM1MT92_NICVS</name>
<keyword evidence="7" id="KW-1133">Transmembrane helix</keyword>
<sequence length="226" mass="24559">MLKLVIVALFVSLTAASLVEYDGMVQVKLEHGLDGTANTKFTERGNISIPSLRIGTALAQQTLSNEDRLKIQNLAAKNKFYQMRATVVTNDGSYSFLSSIKACMLAEAELADIITITLDYTGRIITITESIPSTSTCQGANVPLNKLKEFSSNVFVRHTHSGPGPDTASYVQKIEREREAKEKGDVKDNRSFLAKYWIYIVPVVLIMVITGTNPNEANAAGGGGRG</sequence>
<organism evidence="10 11">
    <name type="scientific">Nicrophorus vespilloides</name>
    <name type="common">Boreal carrion beetle</name>
    <dbReference type="NCBI Taxonomy" id="110193"/>
    <lineage>
        <taxon>Eukaryota</taxon>
        <taxon>Metazoa</taxon>
        <taxon>Ecdysozoa</taxon>
        <taxon>Arthropoda</taxon>
        <taxon>Hexapoda</taxon>
        <taxon>Insecta</taxon>
        <taxon>Pterygota</taxon>
        <taxon>Neoptera</taxon>
        <taxon>Endopterygota</taxon>
        <taxon>Coleoptera</taxon>
        <taxon>Polyphaga</taxon>
        <taxon>Staphyliniformia</taxon>
        <taxon>Silphidae</taxon>
        <taxon>Nicrophorinae</taxon>
        <taxon>Nicrophorus</taxon>
    </lineage>
</organism>
<evidence type="ECO:0000256" key="9">
    <source>
        <dbReference type="SAM" id="SignalP"/>
    </source>
</evidence>
<keyword evidence="8" id="KW-0472">Membrane</keyword>
<evidence type="ECO:0000256" key="2">
    <source>
        <dbReference type="ARBA" id="ARBA00007695"/>
    </source>
</evidence>
<accession>A0ABM1MT92</accession>
<reference evidence="11" key="1">
    <citation type="submission" date="2025-08" db="UniProtKB">
        <authorList>
            <consortium name="RefSeq"/>
        </authorList>
    </citation>
    <scope>IDENTIFICATION</scope>
    <source>
        <tissue evidence="11">Whole Larva</tissue>
    </source>
</reference>
<evidence type="ECO:0000256" key="1">
    <source>
        <dbReference type="ARBA" id="ARBA00004115"/>
    </source>
</evidence>
<evidence type="ECO:0000256" key="4">
    <source>
        <dbReference type="ARBA" id="ARBA00022692"/>
    </source>
</evidence>
<evidence type="ECO:0000256" key="7">
    <source>
        <dbReference type="ARBA" id="ARBA00022989"/>
    </source>
</evidence>
<keyword evidence="6" id="KW-0256">Endoplasmic reticulum</keyword>
<keyword evidence="10" id="KW-1185">Reference proteome</keyword>
<evidence type="ECO:0000256" key="3">
    <source>
        <dbReference type="ARBA" id="ARBA00020105"/>
    </source>
</evidence>
<dbReference type="Proteomes" id="UP000695000">
    <property type="component" value="Unplaced"/>
</dbReference>
<evidence type="ECO:0000256" key="5">
    <source>
        <dbReference type="ARBA" id="ARBA00022729"/>
    </source>
</evidence>
<proteinExistence type="inferred from homology"/>
<gene>
    <name evidence="11" type="primary">LOC108563584</name>
</gene>
<keyword evidence="4" id="KW-0812">Transmembrane</keyword>
<dbReference type="Pfam" id="PF21203">
    <property type="entry name" value="ECM10"/>
    <property type="match status" value="1"/>
</dbReference>
<evidence type="ECO:0000313" key="11">
    <source>
        <dbReference type="RefSeq" id="XP_017777792.1"/>
    </source>
</evidence>
<evidence type="ECO:0000256" key="6">
    <source>
        <dbReference type="ARBA" id="ARBA00022824"/>
    </source>
</evidence>
<evidence type="ECO:0000256" key="8">
    <source>
        <dbReference type="ARBA" id="ARBA00023136"/>
    </source>
</evidence>
<dbReference type="PANTHER" id="PTHR21397">
    <property type="entry name" value="CHROMATIN COMPLEXES SUBUNIT BAP18-RELATED"/>
    <property type="match status" value="1"/>
</dbReference>
<dbReference type="RefSeq" id="XP_017777792.1">
    <property type="nucleotide sequence ID" value="XM_017922303.1"/>
</dbReference>
<evidence type="ECO:0000313" key="10">
    <source>
        <dbReference type="Proteomes" id="UP000695000"/>
    </source>
</evidence>